<dbReference type="Gene3D" id="1.10.150.130">
    <property type="match status" value="1"/>
</dbReference>
<keyword evidence="5" id="KW-1185">Reference proteome</keyword>
<comment type="caution">
    <text evidence="4">The sequence shown here is derived from an EMBL/GenBank/DDBJ whole genome shotgun (WGS) entry which is preliminary data.</text>
</comment>
<feature type="domain" description="Core-binding (CB)" evidence="3">
    <location>
        <begin position="16"/>
        <end position="97"/>
    </location>
</feature>
<name>A0A133UKA4_9EURY</name>
<dbReference type="EMBL" id="LHXQ01000036">
    <property type="protein sequence ID" value="KXA94637.1"/>
    <property type="molecule type" value="Genomic_DNA"/>
</dbReference>
<evidence type="ECO:0000313" key="5">
    <source>
        <dbReference type="Proteomes" id="UP000070155"/>
    </source>
</evidence>
<evidence type="ECO:0000313" key="4">
    <source>
        <dbReference type="EMBL" id="KXA94637.1"/>
    </source>
</evidence>
<dbReference type="InterPro" id="IPR011010">
    <property type="entry name" value="DNA_brk_join_enz"/>
</dbReference>
<dbReference type="InterPro" id="IPR044068">
    <property type="entry name" value="CB"/>
</dbReference>
<dbReference type="InterPro" id="IPR010998">
    <property type="entry name" value="Integrase_recombinase_N"/>
</dbReference>
<proteinExistence type="predicted"/>
<sequence>MASRRNPLEKDLGEKKSIRDIVEDFRGLLEIDKNLADRTVKQHIRNIEKFLKFVDKPLIKIGKEDIRNWLREWKENYAQSTYANKVKSLRVFFRDYLGNDIAENLTMPQPQPNN</sequence>
<dbReference type="GO" id="GO:0003677">
    <property type="term" value="F:DNA binding"/>
    <property type="evidence" value="ECO:0007669"/>
    <property type="project" value="UniProtKB-UniRule"/>
</dbReference>
<dbReference type="Proteomes" id="UP000070155">
    <property type="component" value="Unassembled WGS sequence"/>
</dbReference>
<reference evidence="4 5" key="1">
    <citation type="journal article" date="2016" name="Sci. Rep.">
        <title>Metabolic traits of an uncultured archaeal lineage -MSBL1- from brine pools of the Red Sea.</title>
        <authorList>
            <person name="Mwirichia R."/>
            <person name="Alam I."/>
            <person name="Rashid M."/>
            <person name="Vinu M."/>
            <person name="Ba-Alawi W."/>
            <person name="Anthony Kamau A."/>
            <person name="Kamanda Ngugi D."/>
            <person name="Goker M."/>
            <person name="Klenk H.P."/>
            <person name="Bajic V."/>
            <person name="Stingl U."/>
        </authorList>
    </citation>
    <scope>NUCLEOTIDE SEQUENCE [LARGE SCALE GENOMIC DNA]</scope>
    <source>
        <strain evidence="4">SCGC-AAA259I07</strain>
    </source>
</reference>
<dbReference type="InterPro" id="IPR004107">
    <property type="entry name" value="Integrase_SAM-like_N"/>
</dbReference>
<keyword evidence="1 2" id="KW-0238">DNA-binding</keyword>
<feature type="non-terminal residue" evidence="4">
    <location>
        <position position="114"/>
    </location>
</feature>
<evidence type="ECO:0000256" key="2">
    <source>
        <dbReference type="PROSITE-ProRule" id="PRU01248"/>
    </source>
</evidence>
<dbReference type="PROSITE" id="PS51900">
    <property type="entry name" value="CB"/>
    <property type="match status" value="1"/>
</dbReference>
<accession>A0A133UKA4</accession>
<evidence type="ECO:0000259" key="3">
    <source>
        <dbReference type="PROSITE" id="PS51900"/>
    </source>
</evidence>
<dbReference type="Pfam" id="PF13495">
    <property type="entry name" value="Phage_int_SAM_4"/>
    <property type="match status" value="1"/>
</dbReference>
<organism evidence="4 5">
    <name type="scientific">candidate division MSBL1 archaeon SCGC-AAA259I07</name>
    <dbReference type="NCBI Taxonomy" id="1698266"/>
    <lineage>
        <taxon>Archaea</taxon>
        <taxon>Methanobacteriati</taxon>
        <taxon>Methanobacteriota</taxon>
        <taxon>candidate division MSBL1</taxon>
    </lineage>
</organism>
<dbReference type="SUPFAM" id="SSF56349">
    <property type="entry name" value="DNA breaking-rejoining enzymes"/>
    <property type="match status" value="1"/>
</dbReference>
<dbReference type="GO" id="GO:0015074">
    <property type="term" value="P:DNA integration"/>
    <property type="evidence" value="ECO:0007669"/>
    <property type="project" value="InterPro"/>
</dbReference>
<dbReference type="AlphaFoldDB" id="A0A133UKA4"/>
<evidence type="ECO:0000256" key="1">
    <source>
        <dbReference type="ARBA" id="ARBA00023125"/>
    </source>
</evidence>
<gene>
    <name evidence="4" type="ORF">AKJ36_02500</name>
</gene>
<protein>
    <recommendedName>
        <fullName evidence="3">Core-binding (CB) domain-containing protein</fullName>
    </recommendedName>
</protein>